<keyword evidence="2 4" id="KW-0694">RNA-binding</keyword>
<dbReference type="InterPro" id="IPR012677">
    <property type="entry name" value="Nucleotide-bd_a/b_plait_sf"/>
</dbReference>
<dbReference type="SUPFAM" id="SSF54928">
    <property type="entry name" value="RNA-binding domain, RBD"/>
    <property type="match status" value="1"/>
</dbReference>
<dbReference type="GO" id="GO:0005634">
    <property type="term" value="C:nucleus"/>
    <property type="evidence" value="ECO:0007669"/>
    <property type="project" value="UniProtKB-SubCell"/>
</dbReference>
<dbReference type="PROSITE" id="PS50102">
    <property type="entry name" value="RRM"/>
    <property type="match status" value="2"/>
</dbReference>
<evidence type="ECO:0000313" key="7">
    <source>
        <dbReference type="EMBL" id="OQV16363.1"/>
    </source>
</evidence>
<dbReference type="GO" id="GO:0003723">
    <property type="term" value="F:RNA binding"/>
    <property type="evidence" value="ECO:0007669"/>
    <property type="project" value="UniProtKB-UniRule"/>
</dbReference>
<evidence type="ECO:0000256" key="5">
    <source>
        <dbReference type="SAM" id="MobiDB-lite"/>
    </source>
</evidence>
<evidence type="ECO:0000313" key="8">
    <source>
        <dbReference type="Proteomes" id="UP000192578"/>
    </source>
</evidence>
<evidence type="ECO:0000259" key="6">
    <source>
        <dbReference type="PROSITE" id="PS50102"/>
    </source>
</evidence>
<protein>
    <recommendedName>
        <fullName evidence="6">RRM domain-containing protein</fullName>
    </recommendedName>
</protein>
<feature type="domain" description="RRM" evidence="6">
    <location>
        <begin position="51"/>
        <end position="133"/>
    </location>
</feature>
<gene>
    <name evidence="7" type="ORF">BV898_09508</name>
</gene>
<dbReference type="FunFam" id="3.30.70.330:FF:000037">
    <property type="entry name" value="RNA-binding protein with multiple splicing 2"/>
    <property type="match status" value="1"/>
</dbReference>
<dbReference type="Proteomes" id="UP000192578">
    <property type="component" value="Unassembled WGS sequence"/>
</dbReference>
<proteinExistence type="predicted"/>
<accession>A0A1W0WML0</accession>
<feature type="region of interest" description="Disordered" evidence="5">
    <location>
        <begin position="1"/>
        <end position="43"/>
    </location>
</feature>
<dbReference type="InterPro" id="IPR035979">
    <property type="entry name" value="RBD_domain_sf"/>
</dbReference>
<evidence type="ECO:0000256" key="4">
    <source>
        <dbReference type="PROSITE-ProRule" id="PRU00176"/>
    </source>
</evidence>
<reference evidence="8" key="1">
    <citation type="submission" date="2017-01" db="EMBL/GenBank/DDBJ databases">
        <title>Comparative genomics of anhydrobiosis in the tardigrade Hypsibius dujardini.</title>
        <authorList>
            <person name="Yoshida Y."/>
            <person name="Koutsovoulos G."/>
            <person name="Laetsch D."/>
            <person name="Stevens L."/>
            <person name="Kumar S."/>
            <person name="Horikawa D."/>
            <person name="Ishino K."/>
            <person name="Komine S."/>
            <person name="Tomita M."/>
            <person name="Blaxter M."/>
            <person name="Arakawa K."/>
        </authorList>
    </citation>
    <scope>NUCLEOTIDE SEQUENCE [LARGE SCALE GENOMIC DNA]</scope>
    <source>
        <strain evidence="8">Z151</strain>
    </source>
</reference>
<keyword evidence="3" id="KW-0539">Nucleus</keyword>
<evidence type="ECO:0000256" key="1">
    <source>
        <dbReference type="ARBA" id="ARBA00004123"/>
    </source>
</evidence>
<dbReference type="InterPro" id="IPR000504">
    <property type="entry name" value="RRM_dom"/>
</dbReference>
<organism evidence="7 8">
    <name type="scientific">Hypsibius exemplaris</name>
    <name type="common">Freshwater tardigrade</name>
    <dbReference type="NCBI Taxonomy" id="2072580"/>
    <lineage>
        <taxon>Eukaryota</taxon>
        <taxon>Metazoa</taxon>
        <taxon>Ecdysozoa</taxon>
        <taxon>Tardigrada</taxon>
        <taxon>Eutardigrada</taxon>
        <taxon>Parachela</taxon>
        <taxon>Hypsibioidea</taxon>
        <taxon>Hypsibiidae</taxon>
        <taxon>Hypsibius</taxon>
    </lineage>
</organism>
<comment type="caution">
    <text evidence="7">The sequence shown here is derived from an EMBL/GenBank/DDBJ whole genome shotgun (WGS) entry which is preliminary data.</text>
</comment>
<dbReference type="OrthoDB" id="431169at2759"/>
<evidence type="ECO:0000256" key="2">
    <source>
        <dbReference type="ARBA" id="ARBA00022884"/>
    </source>
</evidence>
<sequence length="391" mass="41288">MVGTELHNGHNGHHGSSSSSSGTASMEDQRPGSPSMESVGTSADHELDEVRTLFVSGLPMDVKARELYLLFRGYDGYEHSLLKMTGKIGKAVSPVGFVTFRSRVKAEIARQDLQGIQFDMESPQTLRLEFAKSNTKVAKPKPHAAGPGGNVVSGGGGGGNSAANMFLNPYSYGHDLNALYQQFAGSENWPLGMYATELAMQQQQQGQNGSGSYQNQANQSTVGALPFTHPLLASNALNAANSSAQMLAASAAAAHSLLGAPLGASNGGGGHSGNMQQGVVPCNTLFVANLGPFTTDQEIKHLFSVFPGFSRYRVNTKGGSPVAFVDFADVRCATNAMLSLQGMMLTTSERSGIRIEYAKHKMADANSCNGQTTQTHPNGHHVDTSVHLQTV</sequence>
<dbReference type="EMBL" id="MTYJ01000075">
    <property type="protein sequence ID" value="OQV16363.1"/>
    <property type="molecule type" value="Genomic_DNA"/>
</dbReference>
<dbReference type="PANTHER" id="PTHR10501">
    <property type="entry name" value="U1 SMALL NUCLEAR RIBONUCLEOPROTEIN A/U2 SMALL NUCLEAR RIBONUCLEOPROTEIN B"/>
    <property type="match status" value="1"/>
</dbReference>
<dbReference type="SMART" id="SM00360">
    <property type="entry name" value="RRM"/>
    <property type="match status" value="2"/>
</dbReference>
<keyword evidence="8" id="KW-1185">Reference proteome</keyword>
<feature type="domain" description="RRM" evidence="6">
    <location>
        <begin position="283"/>
        <end position="360"/>
    </location>
</feature>
<evidence type="ECO:0000256" key="3">
    <source>
        <dbReference type="ARBA" id="ARBA00023242"/>
    </source>
</evidence>
<dbReference type="Pfam" id="PF00076">
    <property type="entry name" value="RRM_1"/>
    <property type="match status" value="2"/>
</dbReference>
<comment type="subcellular location">
    <subcellularLocation>
        <location evidence="1">Nucleus</location>
    </subcellularLocation>
</comment>
<name>A0A1W0WML0_HYPEX</name>
<dbReference type="Gene3D" id="3.30.70.330">
    <property type="match status" value="2"/>
</dbReference>
<dbReference type="AlphaFoldDB" id="A0A1W0WML0"/>